<keyword evidence="5 10" id="KW-0159">Chromosome partition</keyword>
<dbReference type="InterPro" id="IPR004107">
    <property type="entry name" value="Integrase_SAM-like_N"/>
</dbReference>
<evidence type="ECO:0000256" key="7">
    <source>
        <dbReference type="ARBA" id="ARBA00023125"/>
    </source>
</evidence>
<feature type="active site" evidence="10">
    <location>
        <position position="240"/>
    </location>
</feature>
<dbReference type="Gene3D" id="1.10.150.130">
    <property type="match status" value="1"/>
</dbReference>
<dbReference type="GO" id="GO:0009037">
    <property type="term" value="F:tyrosine-based site-specific recombinase activity"/>
    <property type="evidence" value="ECO:0007669"/>
    <property type="project" value="UniProtKB-UniRule"/>
</dbReference>
<evidence type="ECO:0000256" key="9">
    <source>
        <dbReference type="ARBA" id="ARBA00023306"/>
    </source>
</evidence>
<dbReference type="RefSeq" id="WP_163298014.1">
    <property type="nucleotide sequence ID" value="NZ_JAAGRR010000021.1"/>
</dbReference>
<accession>A0A6N9TKR0</accession>
<comment type="subcellular location">
    <subcellularLocation>
        <location evidence="1 10">Cytoplasm</location>
    </subcellularLocation>
</comment>
<feature type="active site" evidence="10">
    <location>
        <position position="266"/>
    </location>
</feature>
<feature type="active site" evidence="10">
    <location>
        <position position="167"/>
    </location>
</feature>
<dbReference type="Gene3D" id="1.10.443.10">
    <property type="entry name" value="Intergrase catalytic core"/>
    <property type="match status" value="1"/>
</dbReference>
<dbReference type="InterPro" id="IPR011931">
    <property type="entry name" value="Recomb_XerC"/>
</dbReference>
<evidence type="ECO:0000256" key="10">
    <source>
        <dbReference type="HAMAP-Rule" id="MF_01808"/>
    </source>
</evidence>
<evidence type="ECO:0000256" key="8">
    <source>
        <dbReference type="ARBA" id="ARBA00023172"/>
    </source>
</evidence>
<name>A0A6N9TKR0_DISTH</name>
<dbReference type="PANTHER" id="PTHR30349">
    <property type="entry name" value="PHAGE INTEGRASE-RELATED"/>
    <property type="match status" value="1"/>
</dbReference>
<comment type="caution">
    <text evidence="15">The sequence shown here is derived from an EMBL/GenBank/DDBJ whole genome shotgun (WGS) entry which is preliminary data.</text>
</comment>
<dbReference type="Proteomes" id="UP000469346">
    <property type="component" value="Unassembled WGS sequence"/>
</dbReference>
<dbReference type="InterPro" id="IPR011010">
    <property type="entry name" value="DNA_brk_join_enz"/>
</dbReference>
<dbReference type="GO" id="GO:0051301">
    <property type="term" value="P:cell division"/>
    <property type="evidence" value="ECO:0007669"/>
    <property type="project" value="UniProtKB-UniRule"/>
</dbReference>
<dbReference type="PROSITE" id="PS51900">
    <property type="entry name" value="CB"/>
    <property type="match status" value="1"/>
</dbReference>
<keyword evidence="16" id="KW-1185">Reference proteome</keyword>
<dbReference type="Pfam" id="PF00589">
    <property type="entry name" value="Phage_integrase"/>
    <property type="match status" value="1"/>
</dbReference>
<keyword evidence="9 10" id="KW-0131">Cell cycle</keyword>
<dbReference type="InterPro" id="IPR050090">
    <property type="entry name" value="Tyrosine_recombinase_XerCD"/>
</dbReference>
<evidence type="ECO:0000259" key="13">
    <source>
        <dbReference type="PROSITE" id="PS51898"/>
    </source>
</evidence>
<keyword evidence="8 10" id="KW-0233">DNA recombination</keyword>
<dbReference type="InterPro" id="IPR044068">
    <property type="entry name" value="CB"/>
</dbReference>
<sequence>MDDHIRRFLDHLRAERRCSPNTVAAYRRDLAEFAAFVGRPCDPRDVPPRQIRAWLAGLARRRARSTLARKLAALRSFYRFLGRAGTGAPNPTLLVRAPRVPKGLPACLSVDEAFALLDRPGVEGFAAARDRAILELLYSAGIRVSELTGLDLRDVSLAPEMVRVRGKGDKERVVPYGEKARRALEAYLPERAAVLARLRRPDEPALFLNRRGTRLTRRSVARMVAARRRESGLAVEATPHTFRHSMATHLLESGADLRAIQELLGHASLATTQKYTHLDVQRLMEAYDRAHPRAHRGPGKNGQAAGRALQSPAGVPIDERSADDDET</sequence>
<dbReference type="Pfam" id="PF02899">
    <property type="entry name" value="Phage_int_SAM_1"/>
    <property type="match status" value="1"/>
</dbReference>
<dbReference type="SUPFAM" id="SSF56349">
    <property type="entry name" value="DNA breaking-rejoining enzymes"/>
    <property type="match status" value="1"/>
</dbReference>
<dbReference type="EMBL" id="JAAGRR010000021">
    <property type="protein sequence ID" value="NDY41861.1"/>
    <property type="molecule type" value="Genomic_DNA"/>
</dbReference>
<proteinExistence type="inferred from homology"/>
<gene>
    <name evidence="10 15" type="primary">xerC</name>
    <name evidence="15" type="ORF">G3N55_03230</name>
</gene>
<evidence type="ECO:0000256" key="5">
    <source>
        <dbReference type="ARBA" id="ARBA00022829"/>
    </source>
</evidence>
<keyword evidence="4 10" id="KW-0132">Cell division</keyword>
<dbReference type="AlphaFoldDB" id="A0A6N9TKR0"/>
<evidence type="ECO:0000256" key="4">
    <source>
        <dbReference type="ARBA" id="ARBA00022618"/>
    </source>
</evidence>
<evidence type="ECO:0000259" key="14">
    <source>
        <dbReference type="PROSITE" id="PS51900"/>
    </source>
</evidence>
<feature type="active site" evidence="10">
    <location>
        <position position="143"/>
    </location>
</feature>
<keyword evidence="6 10" id="KW-0229">DNA integration</keyword>
<evidence type="ECO:0000256" key="6">
    <source>
        <dbReference type="ARBA" id="ARBA00022908"/>
    </source>
</evidence>
<feature type="active site" evidence="10">
    <location>
        <position position="243"/>
    </location>
</feature>
<dbReference type="PROSITE" id="PS51898">
    <property type="entry name" value="TYR_RECOMBINASE"/>
    <property type="match status" value="1"/>
</dbReference>
<comment type="function">
    <text evidence="10">Site-specific tyrosine recombinase, which acts by catalyzing the cutting and rejoining of the recombining DNA molecules. The XerC-XerD complex is essential to convert dimers of the bacterial chromosome into monomers to permit their segregation at cell division. It also contributes to the segregational stability of plasmids.</text>
</comment>
<dbReference type="NCBIfam" id="NF040815">
    <property type="entry name" value="recomb_XerA_Arch"/>
    <property type="match status" value="1"/>
</dbReference>
<dbReference type="PANTHER" id="PTHR30349:SF77">
    <property type="entry name" value="TYROSINE RECOMBINASE XERC"/>
    <property type="match status" value="1"/>
</dbReference>
<keyword evidence="7 10" id="KW-0238">DNA-binding</keyword>
<evidence type="ECO:0000256" key="1">
    <source>
        <dbReference type="ARBA" id="ARBA00004496"/>
    </source>
</evidence>
<dbReference type="NCBIfam" id="TIGR02224">
    <property type="entry name" value="recomb_XerC"/>
    <property type="match status" value="1"/>
</dbReference>
<dbReference type="GO" id="GO:0003677">
    <property type="term" value="F:DNA binding"/>
    <property type="evidence" value="ECO:0007669"/>
    <property type="project" value="UniProtKB-UniRule"/>
</dbReference>
<feature type="region of interest" description="Disordered" evidence="12">
    <location>
        <begin position="292"/>
        <end position="327"/>
    </location>
</feature>
<dbReference type="HAMAP" id="MF_01808">
    <property type="entry name" value="Recomb_XerC_XerD"/>
    <property type="match status" value="1"/>
</dbReference>
<dbReference type="GO" id="GO:0006313">
    <property type="term" value="P:DNA transposition"/>
    <property type="evidence" value="ECO:0007669"/>
    <property type="project" value="UniProtKB-UniRule"/>
</dbReference>
<dbReference type="CDD" id="cd00798">
    <property type="entry name" value="INT_XerDC_C"/>
    <property type="match status" value="1"/>
</dbReference>
<evidence type="ECO:0000313" key="15">
    <source>
        <dbReference type="EMBL" id="NDY41861.1"/>
    </source>
</evidence>
<dbReference type="InterPro" id="IPR013762">
    <property type="entry name" value="Integrase-like_cat_sf"/>
</dbReference>
<dbReference type="GO" id="GO:0005737">
    <property type="term" value="C:cytoplasm"/>
    <property type="evidence" value="ECO:0007669"/>
    <property type="project" value="UniProtKB-SubCell"/>
</dbReference>
<evidence type="ECO:0000313" key="16">
    <source>
        <dbReference type="Proteomes" id="UP000469346"/>
    </source>
</evidence>
<comment type="subunit">
    <text evidence="10">Forms a cyclic heterotetrameric complex composed of two molecules of XerC and two molecules of XerD.</text>
</comment>
<dbReference type="InterPro" id="IPR002104">
    <property type="entry name" value="Integrase_catalytic"/>
</dbReference>
<comment type="similarity">
    <text evidence="2 10">Belongs to the 'phage' integrase family. XerC subfamily.</text>
</comment>
<reference evidence="15 16" key="1">
    <citation type="submission" date="2020-02" db="EMBL/GenBank/DDBJ databases">
        <title>Comparative genomics of sulfur disproportionating microorganisms.</title>
        <authorList>
            <person name="Ward L.M."/>
            <person name="Bertran E."/>
            <person name="Johnston D.T."/>
        </authorList>
    </citation>
    <scope>NUCLEOTIDE SEQUENCE [LARGE SCALE GENOMIC DNA]</scope>
    <source>
        <strain evidence="15 16">DSM 100025</strain>
    </source>
</reference>
<feature type="active site" description="O-(3'-phospho-DNA)-tyrosine intermediate" evidence="10">
    <location>
        <position position="275"/>
    </location>
</feature>
<evidence type="ECO:0000256" key="12">
    <source>
        <dbReference type="SAM" id="MobiDB-lite"/>
    </source>
</evidence>
<dbReference type="GO" id="GO:0007059">
    <property type="term" value="P:chromosome segregation"/>
    <property type="evidence" value="ECO:0007669"/>
    <property type="project" value="UniProtKB-UniRule"/>
</dbReference>
<evidence type="ECO:0000256" key="2">
    <source>
        <dbReference type="ARBA" id="ARBA00006657"/>
    </source>
</evidence>
<protein>
    <recommendedName>
        <fullName evidence="10 11">Tyrosine recombinase XerC</fullName>
    </recommendedName>
</protein>
<evidence type="ECO:0000256" key="3">
    <source>
        <dbReference type="ARBA" id="ARBA00022490"/>
    </source>
</evidence>
<keyword evidence="3 10" id="KW-0963">Cytoplasm</keyword>
<dbReference type="NCBIfam" id="NF001399">
    <property type="entry name" value="PRK00283.1"/>
    <property type="match status" value="1"/>
</dbReference>
<feature type="domain" description="Core-binding (CB)" evidence="14">
    <location>
        <begin position="1"/>
        <end position="82"/>
    </location>
</feature>
<feature type="domain" description="Tyr recombinase" evidence="13">
    <location>
        <begin position="103"/>
        <end position="288"/>
    </location>
</feature>
<dbReference type="InterPro" id="IPR010998">
    <property type="entry name" value="Integrase_recombinase_N"/>
</dbReference>
<organism evidence="15 16">
    <name type="scientific">Dissulfurirhabdus thermomarina</name>
    <dbReference type="NCBI Taxonomy" id="1765737"/>
    <lineage>
        <taxon>Bacteria</taxon>
        <taxon>Deltaproteobacteria</taxon>
        <taxon>Dissulfurirhabdaceae</taxon>
        <taxon>Dissulfurirhabdus</taxon>
    </lineage>
</organism>
<evidence type="ECO:0000256" key="11">
    <source>
        <dbReference type="NCBIfam" id="TIGR02224"/>
    </source>
</evidence>
<dbReference type="InterPro" id="IPR023009">
    <property type="entry name" value="Tyrosine_recombinase_XerC/XerD"/>
</dbReference>